<dbReference type="InterPro" id="IPR006591">
    <property type="entry name" value="RNAP_P/RPABC4"/>
</dbReference>
<dbReference type="Pfam" id="PF03604">
    <property type="entry name" value="Zn_ribbon_RPAB4"/>
    <property type="match status" value="1"/>
</dbReference>
<dbReference type="GO" id="GO:0008270">
    <property type="term" value="F:zinc ion binding"/>
    <property type="evidence" value="ECO:0007669"/>
    <property type="project" value="InterPro"/>
</dbReference>
<dbReference type="GO" id="GO:0005736">
    <property type="term" value="C:RNA polymerase I complex"/>
    <property type="evidence" value="ECO:0007669"/>
    <property type="project" value="TreeGrafter"/>
</dbReference>
<reference evidence="7" key="2">
    <citation type="submission" date="2019-10" db="EMBL/GenBank/DDBJ databases">
        <title>A de novo genome assembly of a pear dwarfing rootstock.</title>
        <authorList>
            <person name="Wang F."/>
            <person name="Wang J."/>
            <person name="Li S."/>
            <person name="Zhang Y."/>
            <person name="Fang M."/>
            <person name="Ma L."/>
            <person name="Zhao Y."/>
            <person name="Jiang S."/>
        </authorList>
    </citation>
    <scope>NUCLEOTIDE SEQUENCE [LARGE SCALE GENOMIC DNA]</scope>
</reference>
<keyword evidence="2" id="KW-0479">Metal-binding</keyword>
<evidence type="ECO:0000256" key="5">
    <source>
        <dbReference type="ARBA" id="ARBA00025770"/>
    </source>
</evidence>
<dbReference type="InterPro" id="IPR039747">
    <property type="entry name" value="RPABC4"/>
</dbReference>
<name>A0A5N5FZD4_9ROSA</name>
<evidence type="ECO:0000313" key="7">
    <source>
        <dbReference type="Proteomes" id="UP000327157"/>
    </source>
</evidence>
<evidence type="ECO:0000313" key="6">
    <source>
        <dbReference type="EMBL" id="KAB2608237.1"/>
    </source>
</evidence>
<dbReference type="PANTHER" id="PTHR12056:SF2">
    <property type="entry name" value="GEO11084P1"/>
    <property type="match status" value="1"/>
</dbReference>
<evidence type="ECO:0000256" key="2">
    <source>
        <dbReference type="ARBA" id="ARBA00022723"/>
    </source>
</evidence>
<dbReference type="GO" id="GO:0005666">
    <property type="term" value="C:RNA polymerase III complex"/>
    <property type="evidence" value="ECO:0007669"/>
    <property type="project" value="TreeGrafter"/>
</dbReference>
<dbReference type="AlphaFoldDB" id="A0A5N5FZD4"/>
<keyword evidence="3" id="KW-0862">Zinc</keyword>
<dbReference type="SUPFAM" id="SSF63393">
    <property type="entry name" value="RNA polymerase subunits"/>
    <property type="match status" value="1"/>
</dbReference>
<evidence type="ECO:0000256" key="4">
    <source>
        <dbReference type="ARBA" id="ARBA00023242"/>
    </source>
</evidence>
<dbReference type="PANTHER" id="PTHR12056">
    <property type="entry name" value="DNA-DIRECTED RNA POLYMERASES I, II, AND III"/>
    <property type="match status" value="1"/>
</dbReference>
<dbReference type="Gene3D" id="2.20.28.30">
    <property type="entry name" value="RNA polymerase ii, chain L"/>
    <property type="match status" value="1"/>
</dbReference>
<keyword evidence="7" id="KW-1185">Reference proteome</keyword>
<reference evidence="6 7" key="1">
    <citation type="submission" date="2019-09" db="EMBL/GenBank/DDBJ databases">
        <authorList>
            <person name="Ou C."/>
        </authorList>
    </citation>
    <scope>NUCLEOTIDE SEQUENCE [LARGE SCALE GENOMIC DNA]</scope>
    <source>
        <strain evidence="6">S2</strain>
        <tissue evidence="6">Leaf</tissue>
    </source>
</reference>
<comment type="subcellular location">
    <subcellularLocation>
        <location evidence="1">Nucleus</location>
    </subcellularLocation>
</comment>
<dbReference type="Proteomes" id="UP000327157">
    <property type="component" value="Chromosome 14"/>
</dbReference>
<organism evidence="6 7">
    <name type="scientific">Pyrus ussuriensis x Pyrus communis</name>
    <dbReference type="NCBI Taxonomy" id="2448454"/>
    <lineage>
        <taxon>Eukaryota</taxon>
        <taxon>Viridiplantae</taxon>
        <taxon>Streptophyta</taxon>
        <taxon>Embryophyta</taxon>
        <taxon>Tracheophyta</taxon>
        <taxon>Spermatophyta</taxon>
        <taxon>Magnoliopsida</taxon>
        <taxon>eudicotyledons</taxon>
        <taxon>Gunneridae</taxon>
        <taxon>Pentapetalae</taxon>
        <taxon>rosids</taxon>
        <taxon>fabids</taxon>
        <taxon>Rosales</taxon>
        <taxon>Rosaceae</taxon>
        <taxon>Amygdaloideae</taxon>
        <taxon>Maleae</taxon>
        <taxon>Pyrus</taxon>
    </lineage>
</organism>
<protein>
    <recommendedName>
        <fullName evidence="8">DNA-directed RNA polymerases I, II, and III subunit RPABC4</fullName>
    </recommendedName>
</protein>
<evidence type="ECO:0008006" key="8">
    <source>
        <dbReference type="Google" id="ProtNLM"/>
    </source>
</evidence>
<comment type="caution">
    <text evidence="6">The sequence shown here is derived from an EMBL/GenBank/DDBJ whole genome shotgun (WGS) entry which is preliminary data.</text>
</comment>
<dbReference type="GO" id="GO:0003677">
    <property type="term" value="F:DNA binding"/>
    <property type="evidence" value="ECO:0007669"/>
    <property type="project" value="InterPro"/>
</dbReference>
<dbReference type="GO" id="GO:0005665">
    <property type="term" value="C:RNA polymerase II, core complex"/>
    <property type="evidence" value="ECO:0007669"/>
    <property type="project" value="TreeGrafter"/>
</dbReference>
<dbReference type="OrthoDB" id="5585087at2759"/>
<dbReference type="GO" id="GO:0006351">
    <property type="term" value="P:DNA-templated transcription"/>
    <property type="evidence" value="ECO:0007669"/>
    <property type="project" value="InterPro"/>
</dbReference>
<accession>A0A5N5FZD4</accession>
<evidence type="ECO:0000256" key="1">
    <source>
        <dbReference type="ARBA" id="ARBA00004123"/>
    </source>
</evidence>
<dbReference type="EMBL" id="SMOL01000553">
    <property type="protein sequence ID" value="KAB2608237.1"/>
    <property type="molecule type" value="Genomic_DNA"/>
</dbReference>
<comment type="similarity">
    <text evidence="5">Belongs to the archaeal Rpo12/eukaryotic RPC10 RNA polymerase subunit family.</text>
</comment>
<keyword evidence="4" id="KW-0539">Nucleus</keyword>
<dbReference type="SMART" id="SM00659">
    <property type="entry name" value="RPOLCX"/>
    <property type="match status" value="1"/>
</dbReference>
<dbReference type="InterPro" id="IPR029040">
    <property type="entry name" value="RPABC4/Spt4"/>
</dbReference>
<reference evidence="6 7" key="3">
    <citation type="submission" date="2019-11" db="EMBL/GenBank/DDBJ databases">
        <title>A de novo genome assembly of a pear dwarfing rootstock.</title>
        <authorList>
            <person name="Wang F."/>
            <person name="Wang J."/>
            <person name="Li S."/>
            <person name="Zhang Y."/>
            <person name="Fang M."/>
            <person name="Ma L."/>
            <person name="Zhao Y."/>
            <person name="Jiang S."/>
        </authorList>
    </citation>
    <scope>NUCLEOTIDE SEQUENCE [LARGE SCALE GENOMIC DNA]</scope>
    <source>
        <strain evidence="6">S2</strain>
        <tissue evidence="6">Leaf</tissue>
    </source>
</reference>
<sequence length="51" mass="6004">MDPPPKPVYYICGKCGLEVQLKPNDSMQCRDCGYHILYKKRARRRTEITCK</sequence>
<dbReference type="GO" id="GO:0003899">
    <property type="term" value="F:DNA-directed RNA polymerase activity"/>
    <property type="evidence" value="ECO:0007669"/>
    <property type="project" value="InterPro"/>
</dbReference>
<proteinExistence type="inferred from homology"/>
<evidence type="ECO:0000256" key="3">
    <source>
        <dbReference type="ARBA" id="ARBA00022833"/>
    </source>
</evidence>
<gene>
    <name evidence="6" type="ORF">D8674_011405</name>
</gene>